<comment type="subcellular location">
    <subcellularLocation>
        <location evidence="1 7">Cell membrane</location>
        <topology evidence="1 7">Multi-pass membrane protein</topology>
    </subcellularLocation>
</comment>
<feature type="transmembrane region" description="Helical" evidence="7">
    <location>
        <begin position="12"/>
        <end position="32"/>
    </location>
</feature>
<dbReference type="InterPro" id="IPR035906">
    <property type="entry name" value="MetI-like_sf"/>
</dbReference>
<proteinExistence type="inferred from homology"/>
<dbReference type="Gene3D" id="1.10.3720.10">
    <property type="entry name" value="MetI-like"/>
    <property type="match status" value="1"/>
</dbReference>
<evidence type="ECO:0000256" key="2">
    <source>
        <dbReference type="ARBA" id="ARBA00022448"/>
    </source>
</evidence>
<dbReference type="SUPFAM" id="SSF161098">
    <property type="entry name" value="MetI-like"/>
    <property type="match status" value="1"/>
</dbReference>
<sequence>MAPTKQLARRLGQAVVVLLLVSVIVFTLEHLLPGGPARAELGTRATPSAIEAFNRANGLDQPIPGQYLNWLGQLLQGDLGYSYQQNQSVNALLSANLPKTLVLTGTALLVAVVLAIGVGIAQAAQRKRPLDAALSGLAFTLYSMPVFWLALLLVDVFAVRLGVLPAEAPQGDLAQVLSHPQAMVLPVLTIALVTLAAFSRYIRSSLTDELTQDYVRAAKARGASRSRVLLVHALRNALIPVVTLIGLSLPSLIGGAVIVEVVFNYPGMGLLLYHAALSDDYPVLLGVSMAVATATVLGSFLADAAYQLVDPRVRSGR</sequence>
<evidence type="ECO:0000256" key="7">
    <source>
        <dbReference type="RuleBase" id="RU363032"/>
    </source>
</evidence>
<keyword evidence="6 7" id="KW-0472">Membrane</keyword>
<comment type="similarity">
    <text evidence="7">Belongs to the binding-protein-dependent transport system permease family.</text>
</comment>
<dbReference type="InterPro" id="IPR000515">
    <property type="entry name" value="MetI-like"/>
</dbReference>
<dbReference type="PANTHER" id="PTHR43163:SF6">
    <property type="entry name" value="DIPEPTIDE TRANSPORT SYSTEM PERMEASE PROTEIN DPPB-RELATED"/>
    <property type="match status" value="1"/>
</dbReference>
<evidence type="ECO:0000313" key="10">
    <source>
        <dbReference type="Proteomes" id="UP001500751"/>
    </source>
</evidence>
<evidence type="ECO:0000259" key="8">
    <source>
        <dbReference type="PROSITE" id="PS50928"/>
    </source>
</evidence>
<evidence type="ECO:0000256" key="5">
    <source>
        <dbReference type="ARBA" id="ARBA00022989"/>
    </source>
</evidence>
<dbReference type="EMBL" id="BAAAQN010000003">
    <property type="protein sequence ID" value="GAA2015464.1"/>
    <property type="molecule type" value="Genomic_DNA"/>
</dbReference>
<name>A0ABN2TNP3_9ACTN</name>
<feature type="transmembrane region" description="Helical" evidence="7">
    <location>
        <begin position="101"/>
        <end position="124"/>
    </location>
</feature>
<reference evidence="9 10" key="1">
    <citation type="journal article" date="2019" name="Int. J. Syst. Evol. Microbiol.">
        <title>The Global Catalogue of Microorganisms (GCM) 10K type strain sequencing project: providing services to taxonomists for standard genome sequencing and annotation.</title>
        <authorList>
            <consortium name="The Broad Institute Genomics Platform"/>
            <consortium name="The Broad Institute Genome Sequencing Center for Infectious Disease"/>
            <person name="Wu L."/>
            <person name="Ma J."/>
        </authorList>
    </citation>
    <scope>NUCLEOTIDE SEQUENCE [LARGE SCALE GENOMIC DNA]</scope>
    <source>
        <strain evidence="9 10">JCM 16014</strain>
    </source>
</reference>
<keyword evidence="4 7" id="KW-0812">Transmembrane</keyword>
<evidence type="ECO:0000256" key="3">
    <source>
        <dbReference type="ARBA" id="ARBA00022475"/>
    </source>
</evidence>
<feature type="transmembrane region" description="Helical" evidence="7">
    <location>
        <begin position="237"/>
        <end position="263"/>
    </location>
</feature>
<feature type="transmembrane region" description="Helical" evidence="7">
    <location>
        <begin position="183"/>
        <end position="202"/>
    </location>
</feature>
<evidence type="ECO:0000313" key="9">
    <source>
        <dbReference type="EMBL" id="GAA2015464.1"/>
    </source>
</evidence>
<dbReference type="Pfam" id="PF19300">
    <property type="entry name" value="BPD_transp_1_N"/>
    <property type="match status" value="1"/>
</dbReference>
<dbReference type="Proteomes" id="UP001500751">
    <property type="component" value="Unassembled WGS sequence"/>
</dbReference>
<feature type="domain" description="ABC transmembrane type-1" evidence="8">
    <location>
        <begin position="97"/>
        <end position="302"/>
    </location>
</feature>
<keyword evidence="2 7" id="KW-0813">Transport</keyword>
<dbReference type="Pfam" id="PF00528">
    <property type="entry name" value="BPD_transp_1"/>
    <property type="match status" value="1"/>
</dbReference>
<organism evidence="9 10">
    <name type="scientific">Catenulispora yoronensis</name>
    <dbReference type="NCBI Taxonomy" id="450799"/>
    <lineage>
        <taxon>Bacteria</taxon>
        <taxon>Bacillati</taxon>
        <taxon>Actinomycetota</taxon>
        <taxon>Actinomycetes</taxon>
        <taxon>Catenulisporales</taxon>
        <taxon>Catenulisporaceae</taxon>
        <taxon>Catenulispora</taxon>
    </lineage>
</organism>
<evidence type="ECO:0000256" key="6">
    <source>
        <dbReference type="ARBA" id="ARBA00023136"/>
    </source>
</evidence>
<comment type="caution">
    <text evidence="9">The sequence shown here is derived from an EMBL/GenBank/DDBJ whole genome shotgun (WGS) entry which is preliminary data.</text>
</comment>
<dbReference type="CDD" id="cd06261">
    <property type="entry name" value="TM_PBP2"/>
    <property type="match status" value="1"/>
</dbReference>
<dbReference type="PANTHER" id="PTHR43163">
    <property type="entry name" value="DIPEPTIDE TRANSPORT SYSTEM PERMEASE PROTEIN DPPB-RELATED"/>
    <property type="match status" value="1"/>
</dbReference>
<protein>
    <submittedName>
        <fullName evidence="9">ABC transporter permease</fullName>
    </submittedName>
</protein>
<dbReference type="RefSeq" id="WP_344664137.1">
    <property type="nucleotide sequence ID" value="NZ_BAAAQN010000003.1"/>
</dbReference>
<evidence type="ECO:0000256" key="1">
    <source>
        <dbReference type="ARBA" id="ARBA00004651"/>
    </source>
</evidence>
<accession>A0ABN2TNP3</accession>
<feature type="transmembrane region" description="Helical" evidence="7">
    <location>
        <begin position="136"/>
        <end position="163"/>
    </location>
</feature>
<dbReference type="PROSITE" id="PS50928">
    <property type="entry name" value="ABC_TM1"/>
    <property type="match status" value="1"/>
</dbReference>
<dbReference type="InterPro" id="IPR045621">
    <property type="entry name" value="BPD_transp_1_N"/>
</dbReference>
<feature type="transmembrane region" description="Helical" evidence="7">
    <location>
        <begin position="283"/>
        <end position="309"/>
    </location>
</feature>
<gene>
    <name evidence="9" type="ORF">GCM10009839_08450</name>
</gene>
<evidence type="ECO:0000256" key="4">
    <source>
        <dbReference type="ARBA" id="ARBA00022692"/>
    </source>
</evidence>
<keyword evidence="10" id="KW-1185">Reference proteome</keyword>
<keyword evidence="3" id="KW-1003">Cell membrane</keyword>
<keyword evidence="5 7" id="KW-1133">Transmembrane helix</keyword>